<dbReference type="InterPro" id="IPR020847">
    <property type="entry name" value="AP_endonuclease_F1_BS"/>
</dbReference>
<dbReference type="SUPFAM" id="SSF56219">
    <property type="entry name" value="DNase I-like"/>
    <property type="match status" value="1"/>
</dbReference>
<dbReference type="InterPro" id="IPR005135">
    <property type="entry name" value="Endo/exonuclease/phosphatase"/>
</dbReference>
<dbReference type="GO" id="GO:0046872">
    <property type="term" value="F:metal ion binding"/>
    <property type="evidence" value="ECO:0007669"/>
    <property type="project" value="UniProtKB-KW"/>
</dbReference>
<dbReference type="RefSeq" id="WP_153485169.1">
    <property type="nucleotide sequence ID" value="NZ_VWNA01000001.1"/>
</dbReference>
<keyword evidence="7" id="KW-0464">Manganese</keyword>
<dbReference type="Pfam" id="PF03372">
    <property type="entry name" value="Exo_endo_phos"/>
    <property type="match status" value="1"/>
</dbReference>
<gene>
    <name evidence="10" type="primary">xth</name>
    <name evidence="10" type="ORF">F0357_17640</name>
</gene>
<feature type="domain" description="Endonuclease/exonuclease/phosphatase" evidence="9">
    <location>
        <begin position="43"/>
        <end position="290"/>
    </location>
</feature>
<dbReference type="Gene3D" id="3.60.10.10">
    <property type="entry name" value="Endonuclease/exonuclease/phosphatase"/>
    <property type="match status" value="1"/>
</dbReference>
<feature type="site" description="Important for catalytic activity" evidence="8">
    <location>
        <position position="260"/>
    </location>
</feature>
<dbReference type="PROSITE" id="PS51435">
    <property type="entry name" value="AP_NUCLEASE_F1_4"/>
    <property type="match status" value="1"/>
</dbReference>
<dbReference type="EC" id="3.1.11.2" evidence="10"/>
<dbReference type="PANTHER" id="PTHR43250:SF2">
    <property type="entry name" value="EXODEOXYRIBONUCLEASE III"/>
    <property type="match status" value="1"/>
</dbReference>
<comment type="caution">
    <text evidence="10">The sequence shown here is derived from an EMBL/GenBank/DDBJ whole genome shotgun (WGS) entry which is preliminary data.</text>
</comment>
<feature type="site" description="Transition state stabilizer" evidence="8">
    <location>
        <position position="191"/>
    </location>
</feature>
<proteinExistence type="inferred from homology"/>
<dbReference type="GO" id="GO:0003677">
    <property type="term" value="F:DNA binding"/>
    <property type="evidence" value="ECO:0007669"/>
    <property type="project" value="InterPro"/>
</dbReference>
<feature type="binding site" evidence="7">
    <location>
        <position position="73"/>
    </location>
    <ligand>
        <name>Mg(2+)</name>
        <dbReference type="ChEBI" id="CHEBI:18420"/>
        <label>1</label>
    </ligand>
</feature>
<organism evidence="10 11">
    <name type="scientific">Segnochrobactrum spirostomi</name>
    <dbReference type="NCBI Taxonomy" id="2608987"/>
    <lineage>
        <taxon>Bacteria</taxon>
        <taxon>Pseudomonadati</taxon>
        <taxon>Pseudomonadota</taxon>
        <taxon>Alphaproteobacteria</taxon>
        <taxon>Hyphomicrobiales</taxon>
        <taxon>Segnochrobactraceae</taxon>
        <taxon>Segnochrobactrum</taxon>
    </lineage>
</organism>
<dbReference type="InterPro" id="IPR036691">
    <property type="entry name" value="Endo/exonu/phosph_ase_sf"/>
</dbReference>
<evidence type="ECO:0000256" key="7">
    <source>
        <dbReference type="PIRSR" id="PIRSR604808-2"/>
    </source>
</evidence>
<protein>
    <submittedName>
        <fullName evidence="10">Exodeoxyribonuclease III</fullName>
        <ecNumber evidence="10">3.1.11.2</ecNumber>
    </submittedName>
</protein>
<dbReference type="EMBL" id="VWNA01000001">
    <property type="protein sequence ID" value="MQT14440.1"/>
    <property type="molecule type" value="Genomic_DNA"/>
</dbReference>
<feature type="site" description="Interaction with DNA substrate" evidence="8">
    <location>
        <position position="290"/>
    </location>
</feature>
<comment type="similarity">
    <text evidence="2">Belongs to the DNA repair enzymes AP/ExoA family.</text>
</comment>
<sequence length="310" mass="33858">MGDPAEGDLFPSVSRAATVAPVPLDAAGATPGLFEPTEHVRIATWNINGIKARIEILCGWLAEAQPDVVCLQEIKSVDEGFPREPIERLGYNVETHGQKGFNGVAILSRRPFEVVRRGLPGDDNDVQARYIEALVPLGAGIVRVANLYLPNGNPIGTEKFPYKLAWMERLTAHVRGLLALEEPLVVLGDFNVIPEPKDAKRPEAWVNDALFQPVTRAHFRALGHLGLVDAVRAVTDEGGRYTFWDYQAGAFQKNEGIRIDHALLSAEAADRLQAVEIVKAVRALEKPSDHVPVVVTLAANPPSEWAKRPA</sequence>
<name>A0A6A7Y5F6_9HYPH</name>
<dbReference type="InterPro" id="IPR020848">
    <property type="entry name" value="AP_endonuclease_F1_CS"/>
</dbReference>
<dbReference type="AlphaFoldDB" id="A0A6A7Y5F6"/>
<evidence type="ECO:0000259" key="9">
    <source>
        <dbReference type="Pfam" id="PF03372"/>
    </source>
</evidence>
<dbReference type="GO" id="GO:0004519">
    <property type="term" value="F:endonuclease activity"/>
    <property type="evidence" value="ECO:0007669"/>
    <property type="project" value="InterPro"/>
</dbReference>
<evidence type="ECO:0000256" key="5">
    <source>
        <dbReference type="ARBA" id="ARBA00022842"/>
    </source>
</evidence>
<feature type="active site" evidence="6">
    <location>
        <position position="148"/>
    </location>
</feature>
<feature type="active site" description="Proton donor/acceptor" evidence="6">
    <location>
        <position position="189"/>
    </location>
</feature>
<evidence type="ECO:0000256" key="6">
    <source>
        <dbReference type="PIRSR" id="PIRSR604808-1"/>
    </source>
</evidence>
<reference evidence="10 11" key="1">
    <citation type="submission" date="2019-09" db="EMBL/GenBank/DDBJ databases">
        <title>Segnochrobactrum spirostomi gen. nov., sp. nov., isolated from the ciliate Spirostomum cf. yagiui and description of a novel family, Segnochrobactraceae fam. nov. within the order Rhizobiales of the class Alphaproteobacteria.</title>
        <authorList>
            <person name="Akter S."/>
            <person name="Shazib S.U.A."/>
            <person name="Shin M.K."/>
        </authorList>
    </citation>
    <scope>NUCLEOTIDE SEQUENCE [LARGE SCALE GENOMIC DNA]</scope>
    <source>
        <strain evidence="10 11">Sp-1</strain>
    </source>
</reference>
<evidence type="ECO:0000313" key="10">
    <source>
        <dbReference type="EMBL" id="MQT14440.1"/>
    </source>
</evidence>
<dbReference type="Proteomes" id="UP000332515">
    <property type="component" value="Unassembled WGS sequence"/>
</dbReference>
<dbReference type="GO" id="GO:0008311">
    <property type="term" value="F:double-stranded DNA 3'-5' DNA exonuclease activity"/>
    <property type="evidence" value="ECO:0007669"/>
    <property type="project" value="UniProtKB-EC"/>
</dbReference>
<dbReference type="PROSITE" id="PS00726">
    <property type="entry name" value="AP_NUCLEASE_F1_1"/>
    <property type="match status" value="1"/>
</dbReference>
<comment type="cofactor">
    <cofactor evidence="7">
        <name>Mg(2+)</name>
        <dbReference type="ChEBI" id="CHEBI:18420"/>
    </cofactor>
    <cofactor evidence="7">
        <name>Mn(2+)</name>
        <dbReference type="ChEBI" id="CHEBI:29035"/>
    </cofactor>
    <text evidence="7">Probably binds two magnesium or manganese ions per subunit.</text>
</comment>
<accession>A0A6A7Y5F6</accession>
<feature type="binding site" evidence="7">
    <location>
        <position position="191"/>
    </location>
    <ligand>
        <name>Mg(2+)</name>
        <dbReference type="ChEBI" id="CHEBI:18420"/>
        <label>1</label>
    </ligand>
</feature>
<feature type="binding site" evidence="7">
    <location>
        <position position="290"/>
    </location>
    <ligand>
        <name>Mg(2+)</name>
        <dbReference type="ChEBI" id="CHEBI:18420"/>
        <label>1</label>
    </ligand>
</feature>
<feature type="active site" description="Proton acceptor" evidence="6">
    <location>
        <position position="290"/>
    </location>
</feature>
<feature type="binding site" evidence="7">
    <location>
        <position position="46"/>
    </location>
    <ligand>
        <name>Mg(2+)</name>
        <dbReference type="ChEBI" id="CHEBI:18420"/>
        <label>1</label>
    </ligand>
</feature>
<dbReference type="CDD" id="cd09086">
    <property type="entry name" value="ExoIII-like_AP-endo"/>
    <property type="match status" value="1"/>
</dbReference>
<comment type="cofactor">
    <cofactor evidence="1">
        <name>Mn(2+)</name>
        <dbReference type="ChEBI" id="CHEBI:29035"/>
    </cofactor>
</comment>
<dbReference type="PANTHER" id="PTHR43250">
    <property type="entry name" value="EXODEOXYRIBONUCLEASE III"/>
    <property type="match status" value="1"/>
</dbReference>
<keyword evidence="11" id="KW-1185">Reference proteome</keyword>
<dbReference type="NCBIfam" id="TIGR00195">
    <property type="entry name" value="exoDNase_III"/>
    <property type="match status" value="1"/>
</dbReference>
<dbReference type="NCBIfam" id="TIGR00633">
    <property type="entry name" value="xth"/>
    <property type="match status" value="1"/>
</dbReference>
<keyword evidence="3 7" id="KW-0479">Metal-binding</keyword>
<evidence type="ECO:0000256" key="4">
    <source>
        <dbReference type="ARBA" id="ARBA00022801"/>
    </source>
</evidence>
<feature type="binding site" evidence="7">
    <location>
        <position position="289"/>
    </location>
    <ligand>
        <name>Mg(2+)</name>
        <dbReference type="ChEBI" id="CHEBI:18420"/>
        <label>1</label>
    </ligand>
</feature>
<dbReference type="InterPro" id="IPR037493">
    <property type="entry name" value="ExoIII-like"/>
</dbReference>
<evidence type="ECO:0000256" key="1">
    <source>
        <dbReference type="ARBA" id="ARBA00001936"/>
    </source>
</evidence>
<dbReference type="PROSITE" id="PS00728">
    <property type="entry name" value="AP_NUCLEASE_F1_3"/>
    <property type="match status" value="1"/>
</dbReference>
<evidence type="ECO:0000256" key="8">
    <source>
        <dbReference type="PIRSR" id="PIRSR604808-3"/>
    </source>
</evidence>
<evidence type="ECO:0000256" key="3">
    <source>
        <dbReference type="ARBA" id="ARBA00022723"/>
    </source>
</evidence>
<dbReference type="InterPro" id="IPR004808">
    <property type="entry name" value="AP_endonuc_1"/>
</dbReference>
<evidence type="ECO:0000313" key="11">
    <source>
        <dbReference type="Proteomes" id="UP000332515"/>
    </source>
</evidence>
<keyword evidence="4 10" id="KW-0378">Hydrolase</keyword>
<evidence type="ECO:0000256" key="2">
    <source>
        <dbReference type="ARBA" id="ARBA00007092"/>
    </source>
</evidence>
<dbReference type="GO" id="GO:0006281">
    <property type="term" value="P:DNA repair"/>
    <property type="evidence" value="ECO:0007669"/>
    <property type="project" value="InterPro"/>
</dbReference>
<keyword evidence="5 7" id="KW-0460">Magnesium</keyword>
<feature type="binding site" evidence="7">
    <location>
        <position position="189"/>
    </location>
    <ligand>
        <name>Mg(2+)</name>
        <dbReference type="ChEBI" id="CHEBI:18420"/>
        <label>1</label>
    </ligand>
</feature>